<feature type="transmembrane region" description="Helical" evidence="1">
    <location>
        <begin position="59"/>
        <end position="78"/>
    </location>
</feature>
<name>A0ABS7STN4_9BURK</name>
<comment type="caution">
    <text evidence="2">The sequence shown here is derived from an EMBL/GenBank/DDBJ whole genome shotgun (WGS) entry which is preliminary data.</text>
</comment>
<evidence type="ECO:0008006" key="4">
    <source>
        <dbReference type="Google" id="ProtNLM"/>
    </source>
</evidence>
<accession>A0ABS7STN4</accession>
<keyword evidence="1" id="KW-0472">Membrane</keyword>
<gene>
    <name evidence="2" type="ORF">I4X03_018590</name>
</gene>
<evidence type="ECO:0000313" key="2">
    <source>
        <dbReference type="EMBL" id="MBZ2209282.1"/>
    </source>
</evidence>
<feature type="transmembrane region" description="Helical" evidence="1">
    <location>
        <begin position="31"/>
        <end position="52"/>
    </location>
</feature>
<dbReference type="Proteomes" id="UP000809349">
    <property type="component" value="Unassembled WGS sequence"/>
</dbReference>
<keyword evidence="1" id="KW-1133">Transmembrane helix</keyword>
<reference evidence="2 3" key="1">
    <citation type="submission" date="2021-01" db="EMBL/GenBank/DDBJ databases">
        <authorList>
            <person name="Ruan W."/>
            <person name="Khan S.A."/>
            <person name="Jeon C.O."/>
        </authorList>
    </citation>
    <scope>NUCLEOTIDE SEQUENCE [LARGE SCALE GENOMIC DNA]</scope>
    <source>
        <strain evidence="2 3">R798</strain>
    </source>
</reference>
<organism evidence="2 3">
    <name type="scientific">Massilia soli</name>
    <dbReference type="NCBI Taxonomy" id="2792854"/>
    <lineage>
        <taxon>Bacteria</taxon>
        <taxon>Pseudomonadati</taxon>
        <taxon>Pseudomonadota</taxon>
        <taxon>Betaproteobacteria</taxon>
        <taxon>Burkholderiales</taxon>
        <taxon>Oxalobacteraceae</taxon>
        <taxon>Telluria group</taxon>
        <taxon>Massilia</taxon>
    </lineage>
</organism>
<dbReference type="EMBL" id="JAFBIL020000007">
    <property type="protein sequence ID" value="MBZ2209282.1"/>
    <property type="molecule type" value="Genomic_DNA"/>
</dbReference>
<proteinExistence type="predicted"/>
<evidence type="ECO:0000256" key="1">
    <source>
        <dbReference type="SAM" id="Phobius"/>
    </source>
</evidence>
<sequence>MRAFAVVAITFIVSMTILVTSYQAFLGRASLISGRFSLAGMGIALGFVAGWCSWVQRHPAAFVGTNFVVGCLILLPMVLTSYGFALILFPFVLVWVGTNFLGFILTQKFRAANRTGVPPVSE</sequence>
<evidence type="ECO:0000313" key="3">
    <source>
        <dbReference type="Proteomes" id="UP000809349"/>
    </source>
</evidence>
<protein>
    <recommendedName>
        <fullName evidence="4">DUF4233 domain-containing protein</fullName>
    </recommendedName>
</protein>
<keyword evidence="3" id="KW-1185">Reference proteome</keyword>
<keyword evidence="1" id="KW-0812">Transmembrane</keyword>
<feature type="transmembrane region" description="Helical" evidence="1">
    <location>
        <begin position="84"/>
        <end position="105"/>
    </location>
</feature>
<dbReference type="RefSeq" id="WP_223469750.1">
    <property type="nucleotide sequence ID" value="NZ_JAFBIL020000007.1"/>
</dbReference>
<reference evidence="2 3" key="2">
    <citation type="submission" date="2021-08" db="EMBL/GenBank/DDBJ databases">
        <title>Massilia sp. R798.</title>
        <authorList>
            <person name="Baek J.H."/>
            <person name="Jung H.S."/>
            <person name="Kim K.R."/>
            <person name="Jeon C.O."/>
        </authorList>
    </citation>
    <scope>NUCLEOTIDE SEQUENCE [LARGE SCALE GENOMIC DNA]</scope>
    <source>
        <strain evidence="2 3">R798</strain>
    </source>
</reference>